<protein>
    <submittedName>
        <fullName evidence="1">Uncharacterized protein</fullName>
    </submittedName>
</protein>
<name>A0A6J8EPW8_MYTCO</name>
<sequence>MFNMYISQFILDENAEHSLTYNLITILVKYDLFSFPETYVNEDYIPEKVLWSNIVRQSIEIYEENRWRRNLENRNELVRYFKIHPTLCEHRLIRLTVLSPDAKLELLVLVALGSAVIKKATCTICNKQSFDIVKHLIMECHVLLTERNVMLYKIVDELPIQKSVDIFNLDDDLLEVLLAAVNDTVYDLDPKVWSRMMFYVAK</sequence>
<keyword evidence="2" id="KW-1185">Reference proteome</keyword>
<proteinExistence type="predicted"/>
<dbReference type="Proteomes" id="UP000507470">
    <property type="component" value="Unassembled WGS sequence"/>
</dbReference>
<reference evidence="1 2" key="1">
    <citation type="submission" date="2020-06" db="EMBL/GenBank/DDBJ databases">
        <authorList>
            <person name="Li R."/>
            <person name="Bekaert M."/>
        </authorList>
    </citation>
    <scope>NUCLEOTIDE SEQUENCE [LARGE SCALE GENOMIC DNA]</scope>
    <source>
        <strain evidence="2">wild</strain>
    </source>
</reference>
<dbReference type="AlphaFoldDB" id="A0A6J8EPW8"/>
<dbReference type="EMBL" id="CACVKT020009620">
    <property type="protein sequence ID" value="CAC5422530.1"/>
    <property type="molecule type" value="Genomic_DNA"/>
</dbReference>
<evidence type="ECO:0000313" key="1">
    <source>
        <dbReference type="EMBL" id="CAC5422530.1"/>
    </source>
</evidence>
<gene>
    <name evidence="1" type="ORF">MCOR_54575</name>
</gene>
<accession>A0A6J8EPW8</accession>
<evidence type="ECO:0000313" key="2">
    <source>
        <dbReference type="Proteomes" id="UP000507470"/>
    </source>
</evidence>
<organism evidence="1 2">
    <name type="scientific">Mytilus coruscus</name>
    <name type="common">Sea mussel</name>
    <dbReference type="NCBI Taxonomy" id="42192"/>
    <lineage>
        <taxon>Eukaryota</taxon>
        <taxon>Metazoa</taxon>
        <taxon>Spiralia</taxon>
        <taxon>Lophotrochozoa</taxon>
        <taxon>Mollusca</taxon>
        <taxon>Bivalvia</taxon>
        <taxon>Autobranchia</taxon>
        <taxon>Pteriomorphia</taxon>
        <taxon>Mytilida</taxon>
        <taxon>Mytiloidea</taxon>
        <taxon>Mytilidae</taxon>
        <taxon>Mytilinae</taxon>
        <taxon>Mytilus</taxon>
    </lineage>
</organism>